<sequence length="314" mass="35247">MAPSLAAELKLNGTLGSIQLATMLTSTLYGITVLQTYVYSRRSSGDALYIKLAIYALWLLDTLHQAFIFHVSYTYTVTDFGEVLALTHETWSVEGIVIVSNIMYLGIRSIFCQRIWRLSNKNLWIVSLIMICSLGDFGALLAFEIKQKTELHLQFLLLRRLSSAFYAAVTFTIVADLLIAISQTILLWKLRTRVLRTDSIVRTLILYSINTGIITAICALLLCITWAAIPTNLTFIIFFTLLPTLLLNALLATFNARQELREMSSANVISIPLTPTAQISSTSSPRNNRSYGDTRERVPVMPIEIKLERSEVIV</sequence>
<dbReference type="STRING" id="914234.M2R2L6"/>
<proteinExistence type="predicted"/>
<evidence type="ECO:0000313" key="3">
    <source>
        <dbReference type="EMBL" id="EMD32467.1"/>
    </source>
</evidence>
<keyword evidence="1" id="KW-0812">Transmembrane</keyword>
<evidence type="ECO:0000259" key="2">
    <source>
        <dbReference type="Pfam" id="PF20152"/>
    </source>
</evidence>
<feature type="transmembrane region" description="Helical" evidence="1">
    <location>
        <begin position="235"/>
        <end position="254"/>
    </location>
</feature>
<keyword evidence="4" id="KW-1185">Reference proteome</keyword>
<gene>
    <name evidence="3" type="ORF">CERSUDRAFT_118804</name>
</gene>
<feature type="transmembrane region" description="Helical" evidence="1">
    <location>
        <begin position="91"/>
        <end position="111"/>
    </location>
</feature>
<dbReference type="PANTHER" id="PTHR40465:SF1">
    <property type="entry name" value="DUF6534 DOMAIN-CONTAINING PROTEIN"/>
    <property type="match status" value="1"/>
</dbReference>
<organism evidence="3 4">
    <name type="scientific">Ceriporiopsis subvermispora (strain B)</name>
    <name type="common">White-rot fungus</name>
    <name type="synonym">Gelatoporia subvermispora</name>
    <dbReference type="NCBI Taxonomy" id="914234"/>
    <lineage>
        <taxon>Eukaryota</taxon>
        <taxon>Fungi</taxon>
        <taxon>Dikarya</taxon>
        <taxon>Basidiomycota</taxon>
        <taxon>Agaricomycotina</taxon>
        <taxon>Agaricomycetes</taxon>
        <taxon>Polyporales</taxon>
        <taxon>Gelatoporiaceae</taxon>
        <taxon>Gelatoporia</taxon>
    </lineage>
</organism>
<dbReference type="InterPro" id="IPR045339">
    <property type="entry name" value="DUF6534"/>
</dbReference>
<dbReference type="OrthoDB" id="2882466at2759"/>
<dbReference type="HOGENOM" id="CLU_046025_5_4_1"/>
<dbReference type="Pfam" id="PF20152">
    <property type="entry name" value="DUF6534"/>
    <property type="match status" value="1"/>
</dbReference>
<dbReference type="PANTHER" id="PTHR40465">
    <property type="entry name" value="CHROMOSOME 1, WHOLE GENOME SHOTGUN SEQUENCE"/>
    <property type="match status" value="1"/>
</dbReference>
<feature type="transmembrane region" description="Helical" evidence="1">
    <location>
        <begin position="52"/>
        <end position="71"/>
    </location>
</feature>
<feature type="transmembrane region" description="Helical" evidence="1">
    <location>
        <begin position="123"/>
        <end position="143"/>
    </location>
</feature>
<feature type="transmembrane region" description="Helical" evidence="1">
    <location>
        <begin position="163"/>
        <end position="188"/>
    </location>
</feature>
<accession>M2R2L6</accession>
<evidence type="ECO:0000313" key="4">
    <source>
        <dbReference type="Proteomes" id="UP000016930"/>
    </source>
</evidence>
<feature type="domain" description="DUF6534" evidence="2">
    <location>
        <begin position="173"/>
        <end position="258"/>
    </location>
</feature>
<dbReference type="AlphaFoldDB" id="M2R2L6"/>
<dbReference type="EMBL" id="KB445811">
    <property type="protein sequence ID" value="EMD32467.1"/>
    <property type="molecule type" value="Genomic_DNA"/>
</dbReference>
<feature type="transmembrane region" description="Helical" evidence="1">
    <location>
        <begin position="20"/>
        <end position="40"/>
    </location>
</feature>
<evidence type="ECO:0000256" key="1">
    <source>
        <dbReference type="SAM" id="Phobius"/>
    </source>
</evidence>
<dbReference type="Proteomes" id="UP000016930">
    <property type="component" value="Unassembled WGS sequence"/>
</dbReference>
<keyword evidence="1" id="KW-1133">Transmembrane helix</keyword>
<keyword evidence="1" id="KW-0472">Membrane</keyword>
<name>M2R2L6_CERS8</name>
<feature type="transmembrane region" description="Helical" evidence="1">
    <location>
        <begin position="200"/>
        <end position="229"/>
    </location>
</feature>
<protein>
    <recommendedName>
        <fullName evidence="2">DUF6534 domain-containing protein</fullName>
    </recommendedName>
</protein>
<reference evidence="3 4" key="1">
    <citation type="journal article" date="2012" name="Proc. Natl. Acad. Sci. U.S.A.">
        <title>Comparative genomics of Ceriporiopsis subvermispora and Phanerochaete chrysosporium provide insight into selective ligninolysis.</title>
        <authorList>
            <person name="Fernandez-Fueyo E."/>
            <person name="Ruiz-Duenas F.J."/>
            <person name="Ferreira P."/>
            <person name="Floudas D."/>
            <person name="Hibbett D.S."/>
            <person name="Canessa P."/>
            <person name="Larrondo L.F."/>
            <person name="James T.Y."/>
            <person name="Seelenfreund D."/>
            <person name="Lobos S."/>
            <person name="Polanco R."/>
            <person name="Tello M."/>
            <person name="Honda Y."/>
            <person name="Watanabe T."/>
            <person name="Watanabe T."/>
            <person name="Ryu J.S."/>
            <person name="Kubicek C.P."/>
            <person name="Schmoll M."/>
            <person name="Gaskell J."/>
            <person name="Hammel K.E."/>
            <person name="St John F.J."/>
            <person name="Vanden Wymelenberg A."/>
            <person name="Sabat G."/>
            <person name="Splinter BonDurant S."/>
            <person name="Syed K."/>
            <person name="Yadav J.S."/>
            <person name="Doddapaneni H."/>
            <person name="Subramanian V."/>
            <person name="Lavin J.L."/>
            <person name="Oguiza J.A."/>
            <person name="Perez G."/>
            <person name="Pisabarro A.G."/>
            <person name="Ramirez L."/>
            <person name="Santoyo F."/>
            <person name="Master E."/>
            <person name="Coutinho P.M."/>
            <person name="Henrissat B."/>
            <person name="Lombard V."/>
            <person name="Magnuson J.K."/>
            <person name="Kuees U."/>
            <person name="Hori C."/>
            <person name="Igarashi K."/>
            <person name="Samejima M."/>
            <person name="Held B.W."/>
            <person name="Barry K.W."/>
            <person name="LaButti K.M."/>
            <person name="Lapidus A."/>
            <person name="Lindquist E.A."/>
            <person name="Lucas S.M."/>
            <person name="Riley R."/>
            <person name="Salamov A.A."/>
            <person name="Hoffmeister D."/>
            <person name="Schwenk D."/>
            <person name="Hadar Y."/>
            <person name="Yarden O."/>
            <person name="de Vries R.P."/>
            <person name="Wiebenga A."/>
            <person name="Stenlid J."/>
            <person name="Eastwood D."/>
            <person name="Grigoriev I.V."/>
            <person name="Berka R.M."/>
            <person name="Blanchette R.A."/>
            <person name="Kersten P."/>
            <person name="Martinez A.T."/>
            <person name="Vicuna R."/>
            <person name="Cullen D."/>
        </authorList>
    </citation>
    <scope>NUCLEOTIDE SEQUENCE [LARGE SCALE GENOMIC DNA]</scope>
    <source>
        <strain evidence="3 4">B</strain>
    </source>
</reference>